<feature type="domain" description="BHLH" evidence="7">
    <location>
        <begin position="29"/>
        <end position="78"/>
    </location>
</feature>
<evidence type="ECO:0000256" key="2">
    <source>
        <dbReference type="ARBA" id="ARBA00023015"/>
    </source>
</evidence>
<dbReference type="InterPro" id="IPR045847">
    <property type="entry name" value="AIG1-like"/>
</dbReference>
<keyword evidence="5" id="KW-0539">Nucleus</keyword>
<feature type="region of interest" description="Disordered" evidence="6">
    <location>
        <begin position="7"/>
        <end position="42"/>
    </location>
</feature>
<dbReference type="CDD" id="cd02116">
    <property type="entry name" value="ACT"/>
    <property type="match status" value="1"/>
</dbReference>
<keyword evidence="2" id="KW-0805">Transcription regulation</keyword>
<dbReference type="GO" id="GO:0005634">
    <property type="term" value="C:nucleus"/>
    <property type="evidence" value="ECO:0007669"/>
    <property type="project" value="UniProtKB-SubCell"/>
</dbReference>
<dbReference type="SMART" id="SM00353">
    <property type="entry name" value="HLH"/>
    <property type="match status" value="1"/>
</dbReference>
<dbReference type="InterPro" id="IPR011598">
    <property type="entry name" value="bHLH_dom"/>
</dbReference>
<dbReference type="InterPro" id="IPR036638">
    <property type="entry name" value="HLH_DNA-bd_sf"/>
</dbReference>
<gene>
    <name evidence="8" type="ORF">CCAM_LOCUS15998</name>
</gene>
<feature type="compositionally biased region" description="Basic and acidic residues" evidence="6">
    <location>
        <begin position="28"/>
        <end position="42"/>
    </location>
</feature>
<dbReference type="GO" id="GO:0046983">
    <property type="term" value="F:protein dimerization activity"/>
    <property type="evidence" value="ECO:0007669"/>
    <property type="project" value="InterPro"/>
</dbReference>
<comment type="subcellular location">
    <subcellularLocation>
        <location evidence="1">Nucleus</location>
    </subcellularLocation>
</comment>
<evidence type="ECO:0000313" key="9">
    <source>
        <dbReference type="Proteomes" id="UP000595140"/>
    </source>
</evidence>
<dbReference type="AlphaFoldDB" id="A0A484LCP8"/>
<dbReference type="EMBL" id="OOIL02001327">
    <property type="protein sequence ID" value="VFQ74222.1"/>
    <property type="molecule type" value="Genomic_DNA"/>
</dbReference>
<keyword evidence="4" id="KW-0804">Transcription</keyword>
<protein>
    <recommendedName>
        <fullName evidence="7">BHLH domain-containing protein</fullName>
    </recommendedName>
</protein>
<evidence type="ECO:0000256" key="5">
    <source>
        <dbReference type="ARBA" id="ARBA00023242"/>
    </source>
</evidence>
<dbReference type="GO" id="GO:0003677">
    <property type="term" value="F:DNA binding"/>
    <property type="evidence" value="ECO:0007669"/>
    <property type="project" value="UniProtKB-KW"/>
</dbReference>
<dbReference type="PANTHER" id="PTHR45844">
    <property type="entry name" value="TRANSCRIPTION FACTOR BHLH30"/>
    <property type="match status" value="1"/>
</dbReference>
<evidence type="ECO:0000256" key="1">
    <source>
        <dbReference type="ARBA" id="ARBA00004123"/>
    </source>
</evidence>
<evidence type="ECO:0000256" key="6">
    <source>
        <dbReference type="SAM" id="MobiDB-lite"/>
    </source>
</evidence>
<dbReference type="Gene3D" id="4.10.280.10">
    <property type="entry name" value="Helix-loop-helix DNA-binding domain"/>
    <property type="match status" value="1"/>
</dbReference>
<dbReference type="PROSITE" id="PS50888">
    <property type="entry name" value="BHLH"/>
    <property type="match status" value="1"/>
</dbReference>
<dbReference type="GO" id="GO:0003700">
    <property type="term" value="F:DNA-binding transcription factor activity"/>
    <property type="evidence" value="ECO:0007669"/>
    <property type="project" value="InterPro"/>
</dbReference>
<evidence type="ECO:0000256" key="3">
    <source>
        <dbReference type="ARBA" id="ARBA00023125"/>
    </source>
</evidence>
<keyword evidence="9" id="KW-1185">Reference proteome</keyword>
<sequence>MVHAIGVIGRQNGVSHDNPYCPSKKKSKEAAHRHAKAEGERRQRINSHISTLRKLFPHLPKKDKPRVLTEAVKQLKELRKMAAAAVMEETGFPESSLFLPGENDEVAVAPFTGGEEGGELLSAMKATICCDDRPGLIQDLSDAIHSANGKVAMAEMATLGGRTKVDVVVRWHDSELGGGTGDGEKNIGSSLRRALKAVVENRSLGYSMLSRRGLQFNARFGTEMGLRNDRPTAHYYKIN</sequence>
<evidence type="ECO:0000313" key="8">
    <source>
        <dbReference type="EMBL" id="VFQ74222.1"/>
    </source>
</evidence>
<dbReference type="Proteomes" id="UP000595140">
    <property type="component" value="Unassembled WGS sequence"/>
</dbReference>
<reference evidence="8 9" key="1">
    <citation type="submission" date="2018-04" db="EMBL/GenBank/DDBJ databases">
        <authorList>
            <person name="Vogel A."/>
        </authorList>
    </citation>
    <scope>NUCLEOTIDE SEQUENCE [LARGE SCALE GENOMIC DNA]</scope>
</reference>
<accession>A0A484LCP8</accession>
<evidence type="ECO:0000259" key="7">
    <source>
        <dbReference type="PROSITE" id="PS50888"/>
    </source>
</evidence>
<dbReference type="OrthoDB" id="71302at2759"/>
<keyword evidence="3" id="KW-0238">DNA-binding</keyword>
<dbReference type="SUPFAM" id="SSF47459">
    <property type="entry name" value="HLH, helix-loop-helix DNA-binding domain"/>
    <property type="match status" value="1"/>
</dbReference>
<dbReference type="Gene3D" id="3.30.70.260">
    <property type="match status" value="1"/>
</dbReference>
<name>A0A484LCP8_9ASTE</name>
<evidence type="ECO:0000256" key="4">
    <source>
        <dbReference type="ARBA" id="ARBA00023163"/>
    </source>
</evidence>
<dbReference type="Pfam" id="PF00010">
    <property type="entry name" value="HLH"/>
    <property type="match status" value="1"/>
</dbReference>
<organism evidence="8 9">
    <name type="scientific">Cuscuta campestris</name>
    <dbReference type="NCBI Taxonomy" id="132261"/>
    <lineage>
        <taxon>Eukaryota</taxon>
        <taxon>Viridiplantae</taxon>
        <taxon>Streptophyta</taxon>
        <taxon>Embryophyta</taxon>
        <taxon>Tracheophyta</taxon>
        <taxon>Spermatophyta</taxon>
        <taxon>Magnoliopsida</taxon>
        <taxon>eudicotyledons</taxon>
        <taxon>Gunneridae</taxon>
        <taxon>Pentapetalae</taxon>
        <taxon>asterids</taxon>
        <taxon>lamiids</taxon>
        <taxon>Solanales</taxon>
        <taxon>Convolvulaceae</taxon>
        <taxon>Cuscuteae</taxon>
        <taxon>Cuscuta</taxon>
        <taxon>Cuscuta subgen. Grammica</taxon>
        <taxon>Cuscuta sect. Cleistogrammica</taxon>
    </lineage>
</organism>
<proteinExistence type="predicted"/>
<dbReference type="PANTHER" id="PTHR45844:SF25">
    <property type="entry name" value="TRANSCRIPTION FACTOR BHLH107"/>
    <property type="match status" value="1"/>
</dbReference>